<dbReference type="PANTHER" id="PTHR45703">
    <property type="entry name" value="DYNEIN HEAVY CHAIN"/>
    <property type="match status" value="1"/>
</dbReference>
<name>A0A9Q0YKV6_HOLLE</name>
<evidence type="ECO:0000313" key="3">
    <source>
        <dbReference type="Proteomes" id="UP001152320"/>
    </source>
</evidence>
<dbReference type="GO" id="GO:0030286">
    <property type="term" value="C:dynein complex"/>
    <property type="evidence" value="ECO:0007669"/>
    <property type="project" value="InterPro"/>
</dbReference>
<keyword evidence="3" id="KW-1185">Reference proteome</keyword>
<dbReference type="InterPro" id="IPR041466">
    <property type="entry name" value="Dynein_AAA5_ext"/>
</dbReference>
<dbReference type="Pfam" id="PF12775">
    <property type="entry name" value="AAA_7"/>
    <property type="match status" value="1"/>
</dbReference>
<sequence length="535" mass="59407">MRLVRESQASTDAAKALTEEQLEKAKSKKPFGKGLLNPPSIIERWVVMDGGINVSLSELLHPVTKRGTRKLTLANGEQLIIPSCLSMVLETTDLSQVSPAMVSDCAVLHFGNDVVQWRSLLDSWLGEVKTMWDCSSTNFQLLNTLINDTLPATLDFFSQSGSTFILETDQTSSEMSKSLAPGLREISSFTRIVGALFDIYFKRDDGINQDSKDEKEVPESKLSATSPSLSMSSRQASCNTSVLISSIFVFAYVWGFGGHLHDRYWEKFEAFARHILSRCSVDILVPSDGSIFDYHVDPRQGILVPFADKSQEKVKTLPSGYTVIPQMERYSHLVDLLLPTCPVVLCGPPGVGNQSMLEESLVSKLRPMSVALNPSLSNKTATAALTNILPMFFFDDLNCCSKPLNRGGIPNLELMRQLLSQGGFYNHSSLTFQMLEHFKLLGVCTPSYEPGVGMGHACHPLSPRLTRLMTVLNFTSPDVETVLAMHCCNLTNWLEEFPAYSLAHHQELAKVSVMLLHQRYWLTVTDSDRLLAPFL</sequence>
<feature type="domain" description="Dynein heavy chain AAA 5 extension" evidence="1">
    <location>
        <begin position="236"/>
        <end position="307"/>
    </location>
</feature>
<evidence type="ECO:0000313" key="2">
    <source>
        <dbReference type="EMBL" id="KAJ8024413.1"/>
    </source>
</evidence>
<dbReference type="OrthoDB" id="5986589at2759"/>
<gene>
    <name evidence="2" type="ORF">HOLleu_34316</name>
</gene>
<protein>
    <submittedName>
        <fullName evidence="2">Dynein heavy chain domain-containing protein 1</fullName>
    </submittedName>
</protein>
<dbReference type="GO" id="GO:0051959">
    <property type="term" value="F:dynein light intermediate chain binding"/>
    <property type="evidence" value="ECO:0007669"/>
    <property type="project" value="InterPro"/>
</dbReference>
<proteinExistence type="predicted"/>
<dbReference type="AlphaFoldDB" id="A0A9Q0YKV6"/>
<comment type="caution">
    <text evidence="2">The sequence shown here is derived from an EMBL/GenBank/DDBJ whole genome shotgun (WGS) entry which is preliminary data.</text>
</comment>
<dbReference type="PANTHER" id="PTHR45703:SF36">
    <property type="entry name" value="DYNEIN HEAVY CHAIN, CYTOPLASMIC"/>
    <property type="match status" value="1"/>
</dbReference>
<reference evidence="2" key="1">
    <citation type="submission" date="2021-10" db="EMBL/GenBank/DDBJ databases">
        <title>Tropical sea cucumber genome reveals ecological adaptation and Cuvierian tubules defense mechanism.</title>
        <authorList>
            <person name="Chen T."/>
        </authorList>
    </citation>
    <scope>NUCLEOTIDE SEQUENCE</scope>
    <source>
        <strain evidence="2">Nanhai2018</strain>
        <tissue evidence="2">Muscle</tissue>
    </source>
</reference>
<dbReference type="Proteomes" id="UP001152320">
    <property type="component" value="Chromosome 18"/>
</dbReference>
<dbReference type="InterPro" id="IPR027417">
    <property type="entry name" value="P-loop_NTPase"/>
</dbReference>
<dbReference type="EMBL" id="JAIZAY010000018">
    <property type="protein sequence ID" value="KAJ8024413.1"/>
    <property type="molecule type" value="Genomic_DNA"/>
</dbReference>
<dbReference type="GO" id="GO:0007018">
    <property type="term" value="P:microtubule-based movement"/>
    <property type="evidence" value="ECO:0007669"/>
    <property type="project" value="InterPro"/>
</dbReference>
<dbReference type="Pfam" id="PF17852">
    <property type="entry name" value="Dynein_AAA_lid"/>
    <property type="match status" value="1"/>
</dbReference>
<dbReference type="Gene3D" id="3.40.50.300">
    <property type="entry name" value="P-loop containing nucleotide triphosphate hydrolases"/>
    <property type="match status" value="2"/>
</dbReference>
<dbReference type="InterPro" id="IPR026983">
    <property type="entry name" value="DHC"/>
</dbReference>
<evidence type="ECO:0000259" key="1">
    <source>
        <dbReference type="Pfam" id="PF17852"/>
    </source>
</evidence>
<dbReference type="SUPFAM" id="SSF52540">
    <property type="entry name" value="P-loop containing nucleoside triphosphate hydrolases"/>
    <property type="match status" value="1"/>
</dbReference>
<dbReference type="GO" id="GO:0045505">
    <property type="term" value="F:dynein intermediate chain binding"/>
    <property type="evidence" value="ECO:0007669"/>
    <property type="project" value="InterPro"/>
</dbReference>
<dbReference type="Gene3D" id="1.10.472.130">
    <property type="match status" value="1"/>
</dbReference>
<organism evidence="2 3">
    <name type="scientific">Holothuria leucospilota</name>
    <name type="common">Black long sea cucumber</name>
    <name type="synonym">Mertensiothuria leucospilota</name>
    <dbReference type="NCBI Taxonomy" id="206669"/>
    <lineage>
        <taxon>Eukaryota</taxon>
        <taxon>Metazoa</taxon>
        <taxon>Echinodermata</taxon>
        <taxon>Eleutherozoa</taxon>
        <taxon>Echinozoa</taxon>
        <taxon>Holothuroidea</taxon>
        <taxon>Aspidochirotacea</taxon>
        <taxon>Aspidochirotida</taxon>
        <taxon>Holothuriidae</taxon>
        <taxon>Holothuria</taxon>
    </lineage>
</organism>
<accession>A0A9Q0YKV6</accession>